<accession>A0ABR1C9V5</accession>
<evidence type="ECO:0000313" key="2">
    <source>
        <dbReference type="EMBL" id="KAK6735262.1"/>
    </source>
</evidence>
<evidence type="ECO:0000256" key="1">
    <source>
        <dbReference type="SAM" id="MobiDB-lite"/>
    </source>
</evidence>
<gene>
    <name evidence="2" type="primary">Necator_chrII.g6235</name>
    <name evidence="2" type="ORF">RB195_018442</name>
</gene>
<comment type="caution">
    <text evidence="2">The sequence shown here is derived from an EMBL/GenBank/DDBJ whole genome shotgun (WGS) entry which is preliminary data.</text>
</comment>
<keyword evidence="3" id="KW-1185">Reference proteome</keyword>
<dbReference type="EMBL" id="JAVFWL010000002">
    <property type="protein sequence ID" value="KAK6735262.1"/>
    <property type="molecule type" value="Genomic_DNA"/>
</dbReference>
<evidence type="ECO:0000313" key="3">
    <source>
        <dbReference type="Proteomes" id="UP001303046"/>
    </source>
</evidence>
<feature type="compositionally biased region" description="Basic and acidic residues" evidence="1">
    <location>
        <begin position="68"/>
        <end position="81"/>
    </location>
</feature>
<feature type="region of interest" description="Disordered" evidence="1">
    <location>
        <begin position="37"/>
        <end position="136"/>
    </location>
</feature>
<feature type="compositionally biased region" description="Basic and acidic residues" evidence="1">
    <location>
        <begin position="106"/>
        <end position="119"/>
    </location>
</feature>
<reference evidence="2 3" key="1">
    <citation type="submission" date="2023-08" db="EMBL/GenBank/DDBJ databases">
        <title>A Necator americanus chromosomal reference genome.</title>
        <authorList>
            <person name="Ilik V."/>
            <person name="Petrzelkova K.J."/>
            <person name="Pardy F."/>
            <person name="Fuh T."/>
            <person name="Niatou-Singa F.S."/>
            <person name="Gouil Q."/>
            <person name="Baker L."/>
            <person name="Ritchie M.E."/>
            <person name="Jex A.R."/>
            <person name="Gazzola D."/>
            <person name="Li H."/>
            <person name="Toshio Fujiwara R."/>
            <person name="Zhan B."/>
            <person name="Aroian R.V."/>
            <person name="Pafco B."/>
            <person name="Schwarz E.M."/>
        </authorList>
    </citation>
    <scope>NUCLEOTIDE SEQUENCE [LARGE SCALE GENOMIC DNA]</scope>
    <source>
        <strain evidence="2 3">Aroian</strain>
        <tissue evidence="2">Whole animal</tissue>
    </source>
</reference>
<feature type="compositionally biased region" description="Basic and acidic residues" evidence="1">
    <location>
        <begin position="127"/>
        <end position="136"/>
    </location>
</feature>
<dbReference type="Proteomes" id="UP001303046">
    <property type="component" value="Unassembled WGS sequence"/>
</dbReference>
<sequence>MRVMTAERVNRPKINGCHIQWYNIGFWISTRSDRLSAQLEQGHKKWRPRIQKKEERAAADQGFRRKKTEQQPIKDSEERRPSSSRSRIQKKEDRAAADQGFRRKKTEQQPIKDSEERRPSSSRSRIQKKEDRAAAD</sequence>
<organism evidence="2 3">
    <name type="scientific">Necator americanus</name>
    <name type="common">Human hookworm</name>
    <dbReference type="NCBI Taxonomy" id="51031"/>
    <lineage>
        <taxon>Eukaryota</taxon>
        <taxon>Metazoa</taxon>
        <taxon>Ecdysozoa</taxon>
        <taxon>Nematoda</taxon>
        <taxon>Chromadorea</taxon>
        <taxon>Rhabditida</taxon>
        <taxon>Rhabditina</taxon>
        <taxon>Rhabditomorpha</taxon>
        <taxon>Strongyloidea</taxon>
        <taxon>Ancylostomatidae</taxon>
        <taxon>Bunostominae</taxon>
        <taxon>Necator</taxon>
    </lineage>
</organism>
<protein>
    <submittedName>
        <fullName evidence="2">Uncharacterized protein</fullName>
    </submittedName>
</protein>
<proteinExistence type="predicted"/>
<name>A0ABR1C9V5_NECAM</name>